<evidence type="ECO:0000313" key="2">
    <source>
        <dbReference type="EMBL" id="JAW15643.1"/>
    </source>
</evidence>
<evidence type="ECO:0000256" key="1">
    <source>
        <dbReference type="SAM" id="SignalP"/>
    </source>
</evidence>
<name>A0A224Y4L8_9HEMI</name>
<dbReference type="AlphaFoldDB" id="A0A224Y4L8"/>
<proteinExistence type="predicted"/>
<keyword evidence="1" id="KW-0732">Signal</keyword>
<feature type="signal peptide" evidence="1">
    <location>
        <begin position="1"/>
        <end position="26"/>
    </location>
</feature>
<sequence>MLATSLADIGARLLNFHSWFLIVVTAACPESPPALSFLSCLAYGKQGITAVTREAEAILQALIIINSSMRLSLTSPLPL</sequence>
<reference evidence="2" key="1">
    <citation type="journal article" date="2018" name="PLoS Negl. Trop. Dis.">
        <title>An insight into the salivary gland and fat body transcriptome of Panstrongylus lignarius (Hemiptera: Heteroptera), the main vector of Chagas disease in Peru.</title>
        <authorList>
            <person name="Nevoa J.C."/>
            <person name="Mendes M.T."/>
            <person name="da Silva M.V."/>
            <person name="Soares S.C."/>
            <person name="Oliveira C.J.F."/>
            <person name="Ribeiro J.M.C."/>
        </authorList>
    </citation>
    <scope>NUCLEOTIDE SEQUENCE</scope>
</reference>
<dbReference type="EMBL" id="GFTR01000783">
    <property type="protein sequence ID" value="JAW15643.1"/>
    <property type="molecule type" value="Transcribed_RNA"/>
</dbReference>
<protein>
    <submittedName>
        <fullName evidence="2">Putative secreted protein</fullName>
    </submittedName>
</protein>
<accession>A0A224Y4L8</accession>
<organism evidence="2">
    <name type="scientific">Panstrongylus lignarius</name>
    <dbReference type="NCBI Taxonomy" id="156445"/>
    <lineage>
        <taxon>Eukaryota</taxon>
        <taxon>Metazoa</taxon>
        <taxon>Ecdysozoa</taxon>
        <taxon>Arthropoda</taxon>
        <taxon>Hexapoda</taxon>
        <taxon>Insecta</taxon>
        <taxon>Pterygota</taxon>
        <taxon>Neoptera</taxon>
        <taxon>Paraneoptera</taxon>
        <taxon>Hemiptera</taxon>
        <taxon>Heteroptera</taxon>
        <taxon>Panheteroptera</taxon>
        <taxon>Cimicomorpha</taxon>
        <taxon>Reduviidae</taxon>
        <taxon>Triatominae</taxon>
        <taxon>Panstrongylus</taxon>
    </lineage>
</organism>
<feature type="chain" id="PRO_5012601196" evidence="1">
    <location>
        <begin position="27"/>
        <end position="79"/>
    </location>
</feature>